<proteinExistence type="predicted"/>
<name>A0A7K1LC50_9ACTN</name>
<dbReference type="Proteomes" id="UP000432015">
    <property type="component" value="Unassembled WGS sequence"/>
</dbReference>
<evidence type="ECO:0000313" key="2">
    <source>
        <dbReference type="EMBL" id="MUN42001.1"/>
    </source>
</evidence>
<feature type="region of interest" description="Disordered" evidence="1">
    <location>
        <begin position="157"/>
        <end position="234"/>
    </location>
</feature>
<evidence type="ECO:0000313" key="3">
    <source>
        <dbReference type="Proteomes" id="UP000432015"/>
    </source>
</evidence>
<protein>
    <submittedName>
        <fullName evidence="2">Uncharacterized protein</fullName>
    </submittedName>
</protein>
<gene>
    <name evidence="2" type="ORF">GNZ18_36250</name>
</gene>
<accession>A0A7K1LC50</accession>
<evidence type="ECO:0000256" key="1">
    <source>
        <dbReference type="SAM" id="MobiDB-lite"/>
    </source>
</evidence>
<dbReference type="AlphaFoldDB" id="A0A7K1LC50"/>
<comment type="caution">
    <text evidence="2">The sequence shown here is derived from an EMBL/GenBank/DDBJ whole genome shotgun (WGS) entry which is preliminary data.</text>
</comment>
<dbReference type="RefSeq" id="WP_156221282.1">
    <property type="nucleotide sequence ID" value="NZ_WOFH01000017.1"/>
</dbReference>
<organism evidence="2 3">
    <name type="scientific">Actinomadura litoris</name>
    <dbReference type="NCBI Taxonomy" id="2678616"/>
    <lineage>
        <taxon>Bacteria</taxon>
        <taxon>Bacillati</taxon>
        <taxon>Actinomycetota</taxon>
        <taxon>Actinomycetes</taxon>
        <taxon>Streptosporangiales</taxon>
        <taxon>Thermomonosporaceae</taxon>
        <taxon>Actinomadura</taxon>
    </lineage>
</organism>
<dbReference type="EMBL" id="WOFH01000017">
    <property type="protein sequence ID" value="MUN42001.1"/>
    <property type="molecule type" value="Genomic_DNA"/>
</dbReference>
<keyword evidence="3" id="KW-1185">Reference proteome</keyword>
<reference evidence="2 3" key="1">
    <citation type="submission" date="2019-11" db="EMBL/GenBank/DDBJ databases">
        <authorList>
            <person name="Cao P."/>
        </authorList>
    </citation>
    <scope>NUCLEOTIDE SEQUENCE [LARGE SCALE GENOMIC DNA]</scope>
    <source>
        <strain evidence="2 3">NEAU-AAG5</strain>
    </source>
</reference>
<sequence>MGFGRRHVLGGAAVLCCAVACGGGGGGPKTTPLPMQQSGLAVGGDAQSQATDVAQTRVSDRQLKKIAAACRKAVEITDPGSDPCARAIQEQMKHRRDCHPGSNCVTLKQIANTSGMPSSVSGNQGLAAVTAGSCGTLPCVMVGIRKLGDLYKVAATTPPGASPKNTPTEHSPTKPTPSGDDSSTESAGPSGAPTESDTEEAPSGPGPSGGTTHEENPGDGGEPEHNGPGPDTSP</sequence>